<comment type="caution">
    <text evidence="1">The sequence shown here is derived from an EMBL/GenBank/DDBJ whole genome shotgun (WGS) entry which is preliminary data.</text>
</comment>
<dbReference type="Proteomes" id="UP000592294">
    <property type="component" value="Unassembled WGS sequence"/>
</dbReference>
<protein>
    <submittedName>
        <fullName evidence="1">Uncharacterized protein</fullName>
    </submittedName>
</protein>
<organism evidence="1 2">
    <name type="scientific">Allochromatium humboldtianum</name>
    <dbReference type="NCBI Taxonomy" id="504901"/>
    <lineage>
        <taxon>Bacteria</taxon>
        <taxon>Pseudomonadati</taxon>
        <taxon>Pseudomonadota</taxon>
        <taxon>Gammaproteobacteria</taxon>
        <taxon>Chromatiales</taxon>
        <taxon>Chromatiaceae</taxon>
        <taxon>Allochromatium</taxon>
    </lineage>
</organism>
<keyword evidence="2" id="KW-1185">Reference proteome</keyword>
<dbReference type="EMBL" id="JABZEO010000001">
    <property type="protein sequence ID" value="NVZ07979.1"/>
    <property type="molecule type" value="Genomic_DNA"/>
</dbReference>
<proteinExistence type="predicted"/>
<name>A0A850R097_9GAMM</name>
<accession>A0A850R097</accession>
<dbReference type="RefSeq" id="WP_176974773.1">
    <property type="nucleotide sequence ID" value="NZ_JABZEO010000001.1"/>
</dbReference>
<evidence type="ECO:0000313" key="1">
    <source>
        <dbReference type="EMBL" id="NVZ07979.1"/>
    </source>
</evidence>
<reference evidence="1 2" key="1">
    <citation type="submission" date="2020-06" db="EMBL/GenBank/DDBJ databases">
        <title>Whole-genome sequence of Allochromatium humboldtianum DSM 21881, type strain.</title>
        <authorList>
            <person name="Kyndt J.A."/>
            <person name="Meyer T.E."/>
        </authorList>
    </citation>
    <scope>NUCLEOTIDE SEQUENCE [LARGE SCALE GENOMIC DNA]</scope>
    <source>
        <strain evidence="1 2">DSM 21881</strain>
    </source>
</reference>
<evidence type="ECO:0000313" key="2">
    <source>
        <dbReference type="Proteomes" id="UP000592294"/>
    </source>
</evidence>
<dbReference type="AlphaFoldDB" id="A0A850R097"/>
<gene>
    <name evidence="1" type="ORF">HW932_01730</name>
</gene>
<sequence>MTEEELREHVKALAQNTGGYAKLVEQLSLPYHPTHIGSIARGQRQAPRALLRALGLKRVVRYQPIEETTPCSYS</sequence>